<dbReference type="RefSeq" id="XP_005088906.1">
    <property type="nucleotide sequence ID" value="XM_005088849.3"/>
</dbReference>
<organism evidence="8 9">
    <name type="scientific">Aplysia californica</name>
    <name type="common">California sea hare</name>
    <dbReference type="NCBI Taxonomy" id="6500"/>
    <lineage>
        <taxon>Eukaryota</taxon>
        <taxon>Metazoa</taxon>
        <taxon>Spiralia</taxon>
        <taxon>Lophotrochozoa</taxon>
        <taxon>Mollusca</taxon>
        <taxon>Gastropoda</taxon>
        <taxon>Heterobranchia</taxon>
        <taxon>Euthyneura</taxon>
        <taxon>Tectipleura</taxon>
        <taxon>Aplysiida</taxon>
        <taxon>Aplysioidea</taxon>
        <taxon>Aplysiidae</taxon>
        <taxon>Aplysia</taxon>
    </lineage>
</organism>
<feature type="compositionally biased region" description="Low complexity" evidence="7">
    <location>
        <begin position="41"/>
        <end position="52"/>
    </location>
</feature>
<evidence type="ECO:0000313" key="9">
    <source>
        <dbReference type="RefSeq" id="XP_005088906.1"/>
    </source>
</evidence>
<evidence type="ECO:0000256" key="7">
    <source>
        <dbReference type="SAM" id="MobiDB-lite"/>
    </source>
</evidence>
<comment type="subcellular location">
    <subcellularLocation>
        <location evidence="1">Lysosome membrane</location>
        <topology evidence="1">Lipid-anchor</topology>
        <orientation evidence="1">Cytoplasmic side</orientation>
    </subcellularLocation>
</comment>
<name>A0ABM0JA24_APLCA</name>
<feature type="compositionally biased region" description="Basic and acidic residues" evidence="7">
    <location>
        <begin position="55"/>
        <end position="65"/>
    </location>
</feature>
<evidence type="ECO:0000313" key="8">
    <source>
        <dbReference type="Proteomes" id="UP000694888"/>
    </source>
</evidence>
<proteinExistence type="inferred from homology"/>
<dbReference type="Pfam" id="PF10158">
    <property type="entry name" value="LOH1CR12"/>
    <property type="match status" value="1"/>
</dbReference>
<dbReference type="CDD" id="cd22789">
    <property type="entry name" value="BORCS5-like"/>
    <property type="match status" value="1"/>
</dbReference>
<dbReference type="PANTHER" id="PTHR31634:SF2">
    <property type="entry name" value="BLOC-1-RELATED COMPLEX SUBUNIT 5"/>
    <property type="match status" value="1"/>
</dbReference>
<keyword evidence="5" id="KW-0458">Lysosome</keyword>
<evidence type="ECO:0000256" key="5">
    <source>
        <dbReference type="ARBA" id="ARBA00023228"/>
    </source>
</evidence>
<evidence type="ECO:0000313" key="10">
    <source>
        <dbReference type="RefSeq" id="XP_012937647.1"/>
    </source>
</evidence>
<protein>
    <recommendedName>
        <fullName evidence="3">BLOC-1-related complex subunit 5</fullName>
    </recommendedName>
</protein>
<evidence type="ECO:0000256" key="3">
    <source>
        <dbReference type="ARBA" id="ARBA00022300"/>
    </source>
</evidence>
<feature type="region of interest" description="Disordered" evidence="7">
    <location>
        <begin position="1"/>
        <end position="65"/>
    </location>
</feature>
<evidence type="ECO:0000256" key="2">
    <source>
        <dbReference type="ARBA" id="ARBA00010235"/>
    </source>
</evidence>
<accession>A0ABM0JA24</accession>
<dbReference type="RefSeq" id="XP_012937647.1">
    <property type="nucleotide sequence ID" value="XM_013082193.2"/>
</dbReference>
<keyword evidence="6" id="KW-0449">Lipoprotein</keyword>
<sequence length="229" mass="26060">MGSDQSTLPAGAPGSHLRSQRDEEIPYTQYSISKPIDSHSPRQSPRQQKPQKVIAKPEKDTTPKHEIVVVADGHIPVKDPDPELTKLNTIPVFFPILRGSLNIPSGSREIDILDKLDHRQVLQLCLRYQDHLRQLAEAVAFDQNALCIRIKEIDHTIHVLMNALTERQKKYSKYVEQFGKVNETLGTLKKIQRSMDDIVPKMDMLNRLLPASEQLEPFSSRTERAMSKP</sequence>
<reference evidence="9 10" key="1">
    <citation type="submission" date="2025-05" db="UniProtKB">
        <authorList>
            <consortium name="RefSeq"/>
        </authorList>
    </citation>
    <scope>IDENTIFICATION</scope>
</reference>
<comment type="similarity">
    <text evidence="2">Belongs to the BORCS5 family.</text>
</comment>
<dbReference type="Proteomes" id="UP000694888">
    <property type="component" value="Unplaced"/>
</dbReference>
<dbReference type="InterPro" id="IPR018780">
    <property type="entry name" value="TBORCS5"/>
</dbReference>
<evidence type="ECO:0000256" key="4">
    <source>
        <dbReference type="ARBA" id="ARBA00023136"/>
    </source>
</evidence>
<evidence type="ECO:0000256" key="6">
    <source>
        <dbReference type="ARBA" id="ARBA00023288"/>
    </source>
</evidence>
<keyword evidence="4" id="KW-0472">Membrane</keyword>
<keyword evidence="8" id="KW-1185">Reference proteome</keyword>
<dbReference type="GeneID" id="101863065"/>
<evidence type="ECO:0000256" key="1">
    <source>
        <dbReference type="ARBA" id="ARBA00004122"/>
    </source>
</evidence>
<gene>
    <name evidence="9 10" type="primary">LOC101863065</name>
</gene>
<dbReference type="PANTHER" id="PTHR31634">
    <property type="entry name" value="BLOC-1-RELATED COMPLEX SUBUNIT 5"/>
    <property type="match status" value="1"/>
</dbReference>